<reference evidence="2 3" key="1">
    <citation type="journal article" date="2019" name="J Genomics">
        <title>The Draft Genome of a Hydrogen-producing Cyanobacterium, Arthrospira platensis NIES-46.</title>
        <authorList>
            <person name="Suzuki S."/>
            <person name="Yamaguchi H."/>
            <person name="Kawachi M."/>
        </authorList>
    </citation>
    <scope>NUCLEOTIDE SEQUENCE [LARGE SCALE GENOMIC DNA]</scope>
    <source>
        <strain evidence="2 3">NIES-46</strain>
    </source>
</reference>
<evidence type="ECO:0000313" key="3">
    <source>
        <dbReference type="Proteomes" id="UP000326169"/>
    </source>
</evidence>
<name>A0A5M3T9U5_LIMPL</name>
<protein>
    <recommendedName>
        <fullName evidence="4">DIP1984 family protein</fullName>
    </recommendedName>
</protein>
<organism evidence="2 3">
    <name type="scientific">Limnospira platensis NIES-46</name>
    <dbReference type="NCBI Taxonomy" id="1236695"/>
    <lineage>
        <taxon>Bacteria</taxon>
        <taxon>Bacillati</taxon>
        <taxon>Cyanobacteriota</taxon>
        <taxon>Cyanophyceae</taxon>
        <taxon>Oscillatoriophycideae</taxon>
        <taxon>Oscillatoriales</taxon>
        <taxon>Sirenicapillariaceae</taxon>
        <taxon>Limnospira</taxon>
    </lineage>
</organism>
<accession>A0A5M3T9U5</accession>
<feature type="coiled-coil region" evidence="1">
    <location>
        <begin position="5"/>
        <end position="69"/>
    </location>
</feature>
<proteinExistence type="predicted"/>
<dbReference type="Pfam" id="PF20935">
    <property type="entry name" value="DUF6847"/>
    <property type="match status" value="1"/>
</dbReference>
<keyword evidence="3" id="KW-1185">Reference proteome</keyword>
<dbReference type="EMBL" id="BIMW01000090">
    <property type="protein sequence ID" value="GCE94169.1"/>
    <property type="molecule type" value="Genomic_DNA"/>
</dbReference>
<dbReference type="InterPro" id="IPR047741">
    <property type="entry name" value="DIP1984-like"/>
</dbReference>
<dbReference type="Gene3D" id="6.10.320.10">
    <property type="match status" value="1"/>
</dbReference>
<evidence type="ECO:0000313" key="2">
    <source>
        <dbReference type="EMBL" id="GCE94169.1"/>
    </source>
</evidence>
<dbReference type="Proteomes" id="UP000326169">
    <property type="component" value="Unassembled WGS sequence"/>
</dbReference>
<dbReference type="NCBIfam" id="NF038048">
    <property type="entry name" value="DIP1984_fam"/>
    <property type="match status" value="1"/>
</dbReference>
<dbReference type="CDD" id="cd12208">
    <property type="entry name" value="DIP1984-like"/>
    <property type="match status" value="1"/>
</dbReference>
<gene>
    <name evidence="2" type="ORF">NIES46_22220</name>
</gene>
<evidence type="ECO:0000256" key="1">
    <source>
        <dbReference type="SAM" id="Coils"/>
    </source>
</evidence>
<evidence type="ECO:0008006" key="4">
    <source>
        <dbReference type="Google" id="ProtNLM"/>
    </source>
</evidence>
<keyword evidence="1" id="KW-0175">Coiled coil</keyword>
<sequence length="154" mass="17506">MVVKLAEALILRADLQKRIAQLQQRLLRTLKVQEGEEPPEDPQDLMGELENLSAELLRLIQQINRTNSVTQLEGKSLSDALAERDTLKLKRSVYKAAVEAASERYDRYTRGELKVLTTINVAEVQKLTDSLAQNHRQLDTKIQALNWATDLIET</sequence>
<comment type="caution">
    <text evidence="2">The sequence shown here is derived from an EMBL/GenBank/DDBJ whole genome shotgun (WGS) entry which is preliminary data.</text>
</comment>